<name>A0A927RMB9_9ACTN</name>
<evidence type="ECO:0000313" key="1">
    <source>
        <dbReference type="EMBL" id="MBE1610036.1"/>
    </source>
</evidence>
<protein>
    <submittedName>
        <fullName evidence="1">Uncharacterized protein</fullName>
    </submittedName>
</protein>
<keyword evidence="2" id="KW-1185">Reference proteome</keyword>
<dbReference type="EMBL" id="JADBEM010000001">
    <property type="protein sequence ID" value="MBE1610036.1"/>
    <property type="molecule type" value="Genomic_DNA"/>
</dbReference>
<evidence type="ECO:0000313" key="2">
    <source>
        <dbReference type="Proteomes" id="UP000638648"/>
    </source>
</evidence>
<dbReference type="AlphaFoldDB" id="A0A927RMB9"/>
<sequence>MIYSIQRYCQYSGGPRRGQLPLVWRRSAAAALMECLHRDPQRRHRIGLSGCQIGYRQAPTWTLPGMGRQVAKWHWTLRVVPRCAGGQVSMAMDTKSEPDRQAAFNQLGTCQPF</sequence>
<gene>
    <name evidence="1" type="ORF">HEB94_006884</name>
</gene>
<comment type="caution">
    <text evidence="1">The sequence shown here is derived from an EMBL/GenBank/DDBJ whole genome shotgun (WGS) entry which is preliminary data.</text>
</comment>
<reference evidence="1" key="1">
    <citation type="submission" date="2020-10" db="EMBL/GenBank/DDBJ databases">
        <title>Sequencing the genomes of 1000 actinobacteria strains.</title>
        <authorList>
            <person name="Klenk H.-P."/>
        </authorList>
    </citation>
    <scope>NUCLEOTIDE SEQUENCE</scope>
    <source>
        <strain evidence="1">DSM 45354</strain>
    </source>
</reference>
<proteinExistence type="predicted"/>
<accession>A0A927RMB9</accession>
<organism evidence="1 2">
    <name type="scientific">Actinopolymorpha pittospori</name>
    <dbReference type="NCBI Taxonomy" id="648752"/>
    <lineage>
        <taxon>Bacteria</taxon>
        <taxon>Bacillati</taxon>
        <taxon>Actinomycetota</taxon>
        <taxon>Actinomycetes</taxon>
        <taxon>Propionibacteriales</taxon>
        <taxon>Actinopolymorphaceae</taxon>
        <taxon>Actinopolymorpha</taxon>
    </lineage>
</organism>
<dbReference type="Proteomes" id="UP000638648">
    <property type="component" value="Unassembled WGS sequence"/>
</dbReference>